<evidence type="ECO:0000313" key="5">
    <source>
        <dbReference type="Proteomes" id="UP000816034"/>
    </source>
</evidence>
<comment type="caution">
    <text evidence="4">The sequence shown here is derived from an EMBL/GenBank/DDBJ whole genome shotgun (WGS) entry which is preliminary data.</text>
</comment>
<keyword evidence="5" id="KW-1185">Reference proteome</keyword>
<dbReference type="GO" id="GO:0008270">
    <property type="term" value="F:zinc ion binding"/>
    <property type="evidence" value="ECO:0007669"/>
    <property type="project" value="UniProtKB-KW"/>
</dbReference>
<keyword evidence="1" id="KW-0479">Metal-binding</keyword>
<organism evidence="4 5">
    <name type="scientific">Naegleria lovaniensis</name>
    <name type="common">Amoeba</name>
    <dbReference type="NCBI Taxonomy" id="51637"/>
    <lineage>
        <taxon>Eukaryota</taxon>
        <taxon>Discoba</taxon>
        <taxon>Heterolobosea</taxon>
        <taxon>Tetramitia</taxon>
        <taxon>Eutetramitia</taxon>
        <taxon>Vahlkampfiidae</taxon>
        <taxon>Naegleria</taxon>
    </lineage>
</organism>
<sequence>MPNSTVNSKQTPGELEKLNLEKGNKRKPKSSIASIPSSTKSEENSNITITFSNIGVHVIEKIQKLLEEEYVKNDSKKSKRKSKSICSGSIEANPLFITEKINYDERYLKNLNIEVEDSSEEESALTTNSNQTNKTCYNCLGIGHILAECPYELDFDEIDKNRDSFRKKATTRIFEAFGPTPKRSEKKSPLDIKNFAVRLSEKAKKTTSRSVLASYKGETPQNKIHEKDIGTVSEEFLYGGAPIEASNFEEKKQKLSKVFTRLKEHKEFEKKRKFDQFSTDDHNYIHIRESQEKSSSQERSKKSKEPYHKKKKQSYDKSYDDGDNLEPRQRYRFKEFFGERDGRRNNSRESRSTNNTDRYYYDHYDDEFERGFHQRRYNNDDSTPRTNQSKKKNDSKNQSYAKKQNSKRK</sequence>
<feature type="compositionally biased region" description="Polar residues" evidence="2">
    <location>
        <begin position="1"/>
        <end position="11"/>
    </location>
</feature>
<feature type="compositionally biased region" description="Basic and acidic residues" evidence="2">
    <location>
        <begin position="313"/>
        <end position="351"/>
    </location>
</feature>
<evidence type="ECO:0000256" key="2">
    <source>
        <dbReference type="SAM" id="MobiDB-lite"/>
    </source>
</evidence>
<gene>
    <name evidence="4" type="ORF">C9374_013321</name>
</gene>
<feature type="compositionally biased region" description="Basic and acidic residues" evidence="2">
    <location>
        <begin position="14"/>
        <end position="23"/>
    </location>
</feature>
<feature type="region of interest" description="Disordered" evidence="2">
    <location>
        <begin position="1"/>
        <end position="42"/>
    </location>
</feature>
<dbReference type="EMBL" id="PYSW02000006">
    <property type="protein sequence ID" value="KAG2391836.1"/>
    <property type="molecule type" value="Genomic_DNA"/>
</dbReference>
<reference evidence="4 5" key="1">
    <citation type="journal article" date="2018" name="BMC Genomics">
        <title>The genome of Naegleria lovaniensis, the basis for a comparative approach to unravel pathogenicity factors of the human pathogenic amoeba N. fowleri.</title>
        <authorList>
            <person name="Liechti N."/>
            <person name="Schurch N."/>
            <person name="Bruggmann R."/>
            <person name="Wittwer M."/>
        </authorList>
    </citation>
    <scope>NUCLEOTIDE SEQUENCE [LARGE SCALE GENOMIC DNA]</scope>
    <source>
        <strain evidence="4 5">ATCC 30569</strain>
    </source>
</reference>
<dbReference type="GeneID" id="68105774"/>
<protein>
    <recommendedName>
        <fullName evidence="3">CCHC-type domain-containing protein</fullName>
    </recommendedName>
</protein>
<feature type="compositionally biased region" description="Basic and acidic residues" evidence="2">
    <location>
        <begin position="287"/>
        <end position="306"/>
    </location>
</feature>
<accession>A0AA88KPT8</accession>
<dbReference type="PROSITE" id="PS50158">
    <property type="entry name" value="ZF_CCHC"/>
    <property type="match status" value="1"/>
</dbReference>
<dbReference type="AlphaFoldDB" id="A0AA88KPT8"/>
<feature type="domain" description="CCHC-type" evidence="3">
    <location>
        <begin position="136"/>
        <end position="150"/>
    </location>
</feature>
<keyword evidence="1" id="KW-0862">Zinc</keyword>
<dbReference type="InterPro" id="IPR001878">
    <property type="entry name" value="Znf_CCHC"/>
</dbReference>
<dbReference type="RefSeq" id="XP_044553730.1">
    <property type="nucleotide sequence ID" value="XM_044689185.1"/>
</dbReference>
<evidence type="ECO:0000313" key="4">
    <source>
        <dbReference type="EMBL" id="KAG2391836.1"/>
    </source>
</evidence>
<evidence type="ECO:0000259" key="3">
    <source>
        <dbReference type="PROSITE" id="PS50158"/>
    </source>
</evidence>
<feature type="compositionally biased region" description="Low complexity" evidence="2">
    <location>
        <begin position="30"/>
        <end position="39"/>
    </location>
</feature>
<dbReference type="GO" id="GO:0003676">
    <property type="term" value="F:nucleic acid binding"/>
    <property type="evidence" value="ECO:0007669"/>
    <property type="project" value="InterPro"/>
</dbReference>
<feature type="compositionally biased region" description="Basic and acidic residues" evidence="2">
    <location>
        <begin position="359"/>
        <end position="383"/>
    </location>
</feature>
<dbReference type="Proteomes" id="UP000816034">
    <property type="component" value="Unassembled WGS sequence"/>
</dbReference>
<name>A0AA88KPT8_NAELO</name>
<feature type="region of interest" description="Disordered" evidence="2">
    <location>
        <begin position="287"/>
        <end position="409"/>
    </location>
</feature>
<proteinExistence type="predicted"/>
<keyword evidence="1" id="KW-0863">Zinc-finger</keyword>
<evidence type="ECO:0000256" key="1">
    <source>
        <dbReference type="PROSITE-ProRule" id="PRU00047"/>
    </source>
</evidence>